<keyword evidence="1" id="KW-0732">Signal</keyword>
<feature type="domain" description="BON" evidence="2">
    <location>
        <begin position="109"/>
        <end position="175"/>
    </location>
</feature>
<proteinExistence type="predicted"/>
<gene>
    <name evidence="3" type="ORF">P8935_18360</name>
</gene>
<dbReference type="PROSITE" id="PS51257">
    <property type="entry name" value="PROKAR_LIPOPROTEIN"/>
    <property type="match status" value="1"/>
</dbReference>
<dbReference type="RefSeq" id="WP_348261753.1">
    <property type="nucleotide sequence ID" value="NZ_CP121196.1"/>
</dbReference>
<dbReference type="PANTHER" id="PTHR34606">
    <property type="entry name" value="BON DOMAIN-CONTAINING PROTEIN"/>
    <property type="match status" value="1"/>
</dbReference>
<protein>
    <submittedName>
        <fullName evidence="3">BON domain-containing protein</fullName>
    </submittedName>
</protein>
<evidence type="ECO:0000259" key="2">
    <source>
        <dbReference type="PROSITE" id="PS50914"/>
    </source>
</evidence>
<dbReference type="InterPro" id="IPR007055">
    <property type="entry name" value="BON_dom"/>
</dbReference>
<dbReference type="Gene3D" id="3.30.1340.30">
    <property type="match status" value="2"/>
</dbReference>
<dbReference type="PANTHER" id="PTHR34606:SF15">
    <property type="entry name" value="BON DOMAIN-CONTAINING PROTEIN"/>
    <property type="match status" value="1"/>
</dbReference>
<sequence length="183" mass="19793">MIRSSLLLSSTLLVTALACPGCGHNDHPDDKMAVYSALDQNYLRSITVSQDRQAGTITLSGIVGSPDRVQKAEQIAQQAAPGYSIVNHIQVENAGLQNEMKSAQQNAILDSAIEDRYKATLAAHQSLQNIQYSAFNGTLTLKGSVKSYQDRQEAENLAKQVPRVQHVVNEIQITTGKPSSTTS</sequence>
<feature type="chain" id="PRO_5043997451" evidence="1">
    <location>
        <begin position="19"/>
        <end position="183"/>
    </location>
</feature>
<organism evidence="3">
    <name type="scientific">Telmatobacter sp. DSM 110680</name>
    <dbReference type="NCBI Taxonomy" id="3036704"/>
    <lineage>
        <taxon>Bacteria</taxon>
        <taxon>Pseudomonadati</taxon>
        <taxon>Acidobacteriota</taxon>
        <taxon>Terriglobia</taxon>
        <taxon>Terriglobales</taxon>
        <taxon>Acidobacteriaceae</taxon>
        <taxon>Telmatobacter</taxon>
    </lineage>
</organism>
<accession>A0AAU7DGS2</accession>
<dbReference type="AlphaFoldDB" id="A0AAU7DGS2"/>
<dbReference type="InterPro" id="IPR051686">
    <property type="entry name" value="Lipoprotein_DolP"/>
</dbReference>
<dbReference type="Pfam" id="PF04972">
    <property type="entry name" value="BON"/>
    <property type="match status" value="2"/>
</dbReference>
<dbReference type="PROSITE" id="PS50914">
    <property type="entry name" value="BON"/>
    <property type="match status" value="1"/>
</dbReference>
<feature type="signal peptide" evidence="1">
    <location>
        <begin position="1"/>
        <end position="18"/>
    </location>
</feature>
<dbReference type="EMBL" id="CP121196">
    <property type="protein sequence ID" value="XBH16524.1"/>
    <property type="molecule type" value="Genomic_DNA"/>
</dbReference>
<evidence type="ECO:0000313" key="3">
    <source>
        <dbReference type="EMBL" id="XBH16524.1"/>
    </source>
</evidence>
<reference evidence="3" key="1">
    <citation type="submission" date="2023-03" db="EMBL/GenBank/DDBJ databases">
        <title>Edaphobacter sp.</title>
        <authorList>
            <person name="Huber K.J."/>
            <person name="Papendorf J."/>
            <person name="Pilke C."/>
            <person name="Bunk B."/>
            <person name="Sproeer C."/>
            <person name="Pester M."/>
        </authorList>
    </citation>
    <scope>NUCLEOTIDE SEQUENCE</scope>
    <source>
        <strain evidence="3">DSM 110680</strain>
    </source>
</reference>
<name>A0AAU7DGS2_9BACT</name>
<evidence type="ECO:0000256" key="1">
    <source>
        <dbReference type="SAM" id="SignalP"/>
    </source>
</evidence>